<dbReference type="InterPro" id="IPR006626">
    <property type="entry name" value="PbH1"/>
</dbReference>
<evidence type="ECO:0000259" key="2">
    <source>
        <dbReference type="SMART" id="SM00458"/>
    </source>
</evidence>
<dbReference type="SMART" id="SM00710">
    <property type="entry name" value="PbH1"/>
    <property type="match status" value="7"/>
</dbReference>
<protein>
    <submittedName>
        <fullName evidence="3">Ricin-type beta-trefoil lectin domain protein</fullName>
    </submittedName>
</protein>
<dbReference type="PROSITE" id="PS50231">
    <property type="entry name" value="RICIN_B_LECTIN"/>
    <property type="match status" value="1"/>
</dbReference>
<name>A0ABV7Q0C8_9ACTN</name>
<dbReference type="PANTHER" id="PTHR36453">
    <property type="entry name" value="SECRETED PROTEIN-RELATED"/>
    <property type="match status" value="1"/>
</dbReference>
<evidence type="ECO:0000313" key="4">
    <source>
        <dbReference type="Proteomes" id="UP001595712"/>
    </source>
</evidence>
<keyword evidence="4" id="KW-1185">Reference proteome</keyword>
<reference evidence="4" key="1">
    <citation type="journal article" date="2019" name="Int. J. Syst. Evol. Microbiol.">
        <title>The Global Catalogue of Microorganisms (GCM) 10K type strain sequencing project: providing services to taxonomists for standard genome sequencing and annotation.</title>
        <authorList>
            <consortium name="The Broad Institute Genomics Platform"/>
            <consortium name="The Broad Institute Genome Sequencing Center for Infectious Disease"/>
            <person name="Wu L."/>
            <person name="Ma J."/>
        </authorList>
    </citation>
    <scope>NUCLEOTIDE SEQUENCE [LARGE SCALE GENOMIC DNA]</scope>
    <source>
        <strain evidence="4">CGMCC 4.7396</strain>
    </source>
</reference>
<dbReference type="PANTHER" id="PTHR36453:SF1">
    <property type="entry name" value="RIGHT HANDED BETA HELIX DOMAIN-CONTAINING PROTEIN"/>
    <property type="match status" value="1"/>
</dbReference>
<feature type="domain" description="Ricin B lectin" evidence="2">
    <location>
        <begin position="672"/>
        <end position="804"/>
    </location>
</feature>
<dbReference type="Pfam" id="PF00652">
    <property type="entry name" value="Ricin_B_lectin"/>
    <property type="match status" value="1"/>
</dbReference>
<dbReference type="Proteomes" id="UP001595712">
    <property type="component" value="Unassembled WGS sequence"/>
</dbReference>
<keyword evidence="1" id="KW-0732">Signal</keyword>
<dbReference type="CDD" id="cd23418">
    <property type="entry name" value="beta-trefoil_Ricin_XLN-like"/>
    <property type="match status" value="1"/>
</dbReference>
<dbReference type="InterPro" id="IPR012334">
    <property type="entry name" value="Pectin_lyas_fold"/>
</dbReference>
<dbReference type="SUPFAM" id="SSF51126">
    <property type="entry name" value="Pectin lyase-like"/>
    <property type="match status" value="1"/>
</dbReference>
<dbReference type="InterPro" id="IPR035992">
    <property type="entry name" value="Ricin_B-like_lectins"/>
</dbReference>
<sequence>MRHSPPRRLRPPALAAALLLAVTGALAGPGASPAQAQTEHSIYVSPTGSDSGSGTAAQPLKTLTEAQRRAREAAAAGDGDVAVTFLDGTYRLSAPLRFNAADSGRNGHTVTWQAADGADPVITGAQAVTGWVLDDAATGIYRADVGTGFDTRQLYVDGVQAQRARTNVAPSDITLNAGGFTFNNGNFDYMSALPDKKRIELQAMLSFTNRYAPVESISGRSVTMQQPAWNNNTYGYDTVQSPFRTPQFFLLNSKRFLDQGGEWYLDTTAGRLYYKPLSGQNMANAKVELPRLETLVEVGGTYDQPVRGLEFSGLTFTGTSWLDPASSNGYANQQTGTFITGVQSHRPADAFTSCKSGCKGFEGARNGWAQVPGAVQVSAADGVTFADNTFVNLGSIALGIGNDANAHSSGVGLGAKNITVTGNSFTASAGGGIAVGGVRPDAHHPSDTRMVNSDIMISDNSIHDTAVEYVDHAAILGTYATRLTIAHNYVSDMPYSGINIGFGWGANDPGGSPEYLNRGLYDFQPIYQTPTTSRDVHVTGNHVRNVVEVLWDAGCIYSLSAHPSSSINENYCETSGQLGLYFDEGSRYFTANRNVFRNTAGQWAHANNQNSNLTGNITLTGNYTTNSAITGLVDGQRGNVVRDNTTFNAGSIPAAAAAIIEAAGPDGDTGPTPTSGALRGTASNRCLDVPNQSTTNGTQVQIYDCWNGTNQQWSYSAAGELSVYSGTSRKCLDASNGGTSNGTAAIIWSCHGGANQQWDRRSDGSIVNRQSGLCLDVSGASTANGALVHLWSCHGGANQRWTLA</sequence>
<dbReference type="SMART" id="SM00458">
    <property type="entry name" value="RICIN"/>
    <property type="match status" value="1"/>
</dbReference>
<dbReference type="EMBL" id="JBHRWO010000012">
    <property type="protein sequence ID" value="MFC3493741.1"/>
    <property type="molecule type" value="Genomic_DNA"/>
</dbReference>
<organism evidence="3 4">
    <name type="scientific">Glycomyces rhizosphaerae</name>
    <dbReference type="NCBI Taxonomy" id="2054422"/>
    <lineage>
        <taxon>Bacteria</taxon>
        <taxon>Bacillati</taxon>
        <taxon>Actinomycetota</taxon>
        <taxon>Actinomycetes</taxon>
        <taxon>Glycomycetales</taxon>
        <taxon>Glycomycetaceae</taxon>
        <taxon>Glycomyces</taxon>
    </lineage>
</organism>
<dbReference type="Gene3D" id="2.160.20.10">
    <property type="entry name" value="Single-stranded right-handed beta-helix, Pectin lyase-like"/>
    <property type="match status" value="2"/>
</dbReference>
<feature type="signal peptide" evidence="1">
    <location>
        <begin position="1"/>
        <end position="27"/>
    </location>
</feature>
<proteinExistence type="predicted"/>
<dbReference type="RefSeq" id="WP_387976710.1">
    <property type="nucleotide sequence ID" value="NZ_JBHRWO010000012.1"/>
</dbReference>
<evidence type="ECO:0000256" key="1">
    <source>
        <dbReference type="SAM" id="SignalP"/>
    </source>
</evidence>
<dbReference type="SUPFAM" id="SSF50370">
    <property type="entry name" value="Ricin B-like lectins"/>
    <property type="match status" value="1"/>
</dbReference>
<dbReference type="Gene3D" id="2.80.10.50">
    <property type="match status" value="2"/>
</dbReference>
<evidence type="ECO:0000313" key="3">
    <source>
        <dbReference type="EMBL" id="MFC3493741.1"/>
    </source>
</evidence>
<dbReference type="InterPro" id="IPR011050">
    <property type="entry name" value="Pectin_lyase_fold/virulence"/>
</dbReference>
<gene>
    <name evidence="3" type="ORF">ACFO8M_14770</name>
</gene>
<comment type="caution">
    <text evidence="3">The sequence shown here is derived from an EMBL/GenBank/DDBJ whole genome shotgun (WGS) entry which is preliminary data.</text>
</comment>
<dbReference type="InterPro" id="IPR000772">
    <property type="entry name" value="Ricin_B_lectin"/>
</dbReference>
<feature type="chain" id="PRO_5045534196" evidence="1">
    <location>
        <begin position="28"/>
        <end position="804"/>
    </location>
</feature>
<accession>A0ABV7Q0C8</accession>